<accession>A0ABN6I7G1</accession>
<name>A0ABN6I7G1_9HELI</name>
<evidence type="ECO:0000313" key="2">
    <source>
        <dbReference type="Proteomes" id="UP000826146"/>
    </source>
</evidence>
<dbReference type="EMBL" id="AP024819">
    <property type="protein sequence ID" value="BCZ19546.1"/>
    <property type="molecule type" value="Genomic_DNA"/>
</dbReference>
<dbReference type="Proteomes" id="UP000826146">
    <property type="component" value="Chromosome"/>
</dbReference>
<gene>
    <name evidence="1" type="ORF">NHP190012_11880</name>
</gene>
<keyword evidence="2" id="KW-1185">Reference proteome</keyword>
<proteinExistence type="predicted"/>
<organism evidence="1 2">
    <name type="scientific">Helicobacter gastrofelis</name>
    <dbReference type="NCBI Taxonomy" id="2849642"/>
    <lineage>
        <taxon>Bacteria</taxon>
        <taxon>Pseudomonadati</taxon>
        <taxon>Campylobacterota</taxon>
        <taxon>Epsilonproteobacteria</taxon>
        <taxon>Campylobacterales</taxon>
        <taxon>Helicobacteraceae</taxon>
        <taxon>Helicobacter</taxon>
    </lineage>
</organism>
<reference evidence="1 2" key="1">
    <citation type="submission" date="2021-07" db="EMBL/GenBank/DDBJ databases">
        <title>Novel Helicobacter sp. Isolated from a cat.</title>
        <authorList>
            <person name="Rimbara E."/>
            <person name="Suzuki M."/>
        </authorList>
    </citation>
    <scope>NUCLEOTIDE SEQUENCE [LARGE SCALE GENOMIC DNA]</scope>
    <source>
        <strain evidence="2">NHP19-012</strain>
    </source>
</reference>
<protein>
    <submittedName>
        <fullName evidence="1">Uncharacterized protein</fullName>
    </submittedName>
</protein>
<evidence type="ECO:0000313" key="1">
    <source>
        <dbReference type="EMBL" id="BCZ19546.1"/>
    </source>
</evidence>
<sequence>MYGVDFTGGDERMLIAGMARTYDYDSILTGSSTEEKFSIDLLSSILHLKKPLKFVMAGETSYDLYRALRLAFAVHKNIKTVVYAINPLALMPNYNQADLEMVGNISFSFPDYLYRTDNRFTQLLTYLFSSRVSEKSLFYWHSIRDHKDRRGPCSHYNTMFAPYCKPGKADLKNVISDYLNFSKPSSWTQQILFSRQVVLQETQKHLESLIKSHPKTHFIFYYVPHSVLYYYVYKAKNTPFKDSLEEMFLQTPQAVSLRLLNYPNVELHDLRTMPMVSNLNAYNDPTHFDFGYSDVVLEAIASKKYQLNPSNVSTYTDTLRKLILDYHIPKALSNQLLERKKSF</sequence>